<dbReference type="EMBL" id="SNXW01000009">
    <property type="protein sequence ID" value="TDP81015.1"/>
    <property type="molecule type" value="Genomic_DNA"/>
</dbReference>
<name>A0A4R6R5X1_9BURK</name>
<protein>
    <recommendedName>
        <fullName evidence="3">Esterase</fullName>
    </recommendedName>
</protein>
<evidence type="ECO:0008006" key="3">
    <source>
        <dbReference type="Google" id="ProtNLM"/>
    </source>
</evidence>
<organism evidence="1 2">
    <name type="scientific">Aquabacterium commune</name>
    <dbReference type="NCBI Taxonomy" id="70586"/>
    <lineage>
        <taxon>Bacteria</taxon>
        <taxon>Pseudomonadati</taxon>
        <taxon>Pseudomonadota</taxon>
        <taxon>Betaproteobacteria</taxon>
        <taxon>Burkholderiales</taxon>
        <taxon>Aquabacterium</taxon>
    </lineage>
</organism>
<evidence type="ECO:0000313" key="1">
    <source>
        <dbReference type="EMBL" id="TDP81015.1"/>
    </source>
</evidence>
<comment type="caution">
    <text evidence="1">The sequence shown here is derived from an EMBL/GenBank/DDBJ whole genome shotgun (WGS) entry which is preliminary data.</text>
</comment>
<gene>
    <name evidence="1" type="ORF">EV672_10955</name>
</gene>
<accession>A0A4R6R5X1</accession>
<dbReference type="InterPro" id="IPR008886">
    <property type="entry name" value="UPF0227/Esterase_YqiA"/>
</dbReference>
<evidence type="ECO:0000313" key="2">
    <source>
        <dbReference type="Proteomes" id="UP000294593"/>
    </source>
</evidence>
<proteinExistence type="predicted"/>
<dbReference type="AlphaFoldDB" id="A0A4R6R5X1"/>
<dbReference type="SUPFAM" id="SSF53474">
    <property type="entry name" value="alpha/beta-Hydrolases"/>
    <property type="match status" value="1"/>
</dbReference>
<dbReference type="PANTHER" id="PTHR35602">
    <property type="entry name" value="ESTERASE YQIA-RELATED"/>
    <property type="match status" value="1"/>
</dbReference>
<dbReference type="Proteomes" id="UP000294593">
    <property type="component" value="Unassembled WGS sequence"/>
</dbReference>
<sequence>MRGMTPPTHLLYLHGFRSSPHSNKAQMLGAAVQQLQQQGVDVAWYCPQLPPSPTQTVAELRELVALWPRENMAVIGSSLGGFYAAVLAELLGCRAAFINPAVAPARDLARHIGEQTACHDPSARFYFREEFIHQFALLDPYPLHHPERHWALIAKGDEVLDWREMFSHHEGAQVTLLDGSDHAVSDFALHMPALLRWLGLTQRGA</sequence>
<dbReference type="Gene3D" id="3.40.50.1820">
    <property type="entry name" value="alpha/beta hydrolase"/>
    <property type="match status" value="1"/>
</dbReference>
<dbReference type="PANTHER" id="PTHR35602:SF3">
    <property type="entry name" value="ESTERASE YQIA"/>
    <property type="match status" value="1"/>
</dbReference>
<dbReference type="Pfam" id="PF05728">
    <property type="entry name" value="UPF0227"/>
    <property type="match status" value="1"/>
</dbReference>
<keyword evidence="2" id="KW-1185">Reference proteome</keyword>
<reference evidence="1 2" key="1">
    <citation type="submission" date="2019-03" db="EMBL/GenBank/DDBJ databases">
        <title>Genomic Encyclopedia of Type Strains, Phase IV (KMG-IV): sequencing the most valuable type-strain genomes for metagenomic binning, comparative biology and taxonomic classification.</title>
        <authorList>
            <person name="Goeker M."/>
        </authorList>
    </citation>
    <scope>NUCLEOTIDE SEQUENCE [LARGE SCALE GENOMIC DNA]</scope>
    <source>
        <strain evidence="1 2">DSM 11901</strain>
    </source>
</reference>
<dbReference type="InterPro" id="IPR029058">
    <property type="entry name" value="AB_hydrolase_fold"/>
</dbReference>